<dbReference type="OrthoDB" id="10264585at2759"/>
<evidence type="ECO:0000256" key="3">
    <source>
        <dbReference type="ARBA" id="ARBA00022741"/>
    </source>
</evidence>
<dbReference type="GO" id="GO:0005739">
    <property type="term" value="C:mitochondrion"/>
    <property type="evidence" value="ECO:0007669"/>
    <property type="project" value="EnsemblFungi"/>
</dbReference>
<feature type="domain" description="Aminoacyl-transfer RNA synthetases class-II family profile" evidence="11">
    <location>
        <begin position="200"/>
        <end position="439"/>
    </location>
</feature>
<dbReference type="AlphaFoldDB" id="G8BZ21"/>
<evidence type="ECO:0000313" key="12">
    <source>
        <dbReference type="EMBL" id="CCE65149.1"/>
    </source>
</evidence>
<dbReference type="RefSeq" id="XP_003687583.1">
    <property type="nucleotide sequence ID" value="XM_003687535.1"/>
</dbReference>
<feature type="binding site" evidence="9">
    <location>
        <begin position="378"/>
        <end position="381"/>
    </location>
    <ligand>
        <name>ATP</name>
        <dbReference type="ChEBI" id="CHEBI:30616"/>
    </ligand>
</feature>
<keyword evidence="13" id="KW-1185">Reference proteome</keyword>
<dbReference type="STRING" id="1071381.G8BZ21"/>
<gene>
    <name evidence="12" type="primary">TPHA0K00150</name>
    <name evidence="12" type="ordered locus">TPHA_0K00150</name>
</gene>
<dbReference type="GeneID" id="11531557"/>
<organism evidence="12 13">
    <name type="scientific">Tetrapisispora phaffii (strain ATCC 24235 / CBS 4417 / NBRC 1672 / NRRL Y-8282 / UCD 70-5)</name>
    <name type="common">Yeast</name>
    <name type="synonym">Fabospora phaffii</name>
    <dbReference type="NCBI Taxonomy" id="1071381"/>
    <lineage>
        <taxon>Eukaryota</taxon>
        <taxon>Fungi</taxon>
        <taxon>Dikarya</taxon>
        <taxon>Ascomycota</taxon>
        <taxon>Saccharomycotina</taxon>
        <taxon>Saccharomycetes</taxon>
        <taxon>Saccharomycetales</taxon>
        <taxon>Saccharomycetaceae</taxon>
        <taxon>Tetrapisispora</taxon>
    </lineage>
</organism>
<reference evidence="12 13" key="1">
    <citation type="journal article" date="2011" name="Proc. Natl. Acad. Sci. U.S.A.">
        <title>Evolutionary erosion of yeast sex chromosomes by mating-type switching accidents.</title>
        <authorList>
            <person name="Gordon J.L."/>
            <person name="Armisen D."/>
            <person name="Proux-Wera E."/>
            <person name="Oheigeartaigh S.S."/>
            <person name="Byrne K.P."/>
            <person name="Wolfe K.H."/>
        </authorList>
    </citation>
    <scope>NUCLEOTIDE SEQUENCE [LARGE SCALE GENOMIC DNA]</scope>
    <source>
        <strain evidence="13">ATCC 24235 / CBS 4417 / NBRC 1672 / NRRL Y-8282 / UCD 70-5</strain>
    </source>
</reference>
<name>G8BZ21_TETPH</name>
<dbReference type="Gene3D" id="3.30.930.10">
    <property type="entry name" value="Bira Bifunctional Protein, Domain 2"/>
    <property type="match status" value="1"/>
</dbReference>
<dbReference type="InterPro" id="IPR002317">
    <property type="entry name" value="Ser-tRNA-ligase_type_1"/>
</dbReference>
<evidence type="ECO:0000256" key="7">
    <source>
        <dbReference type="ARBA" id="ARBA00034892"/>
    </source>
</evidence>
<proteinExistence type="predicted"/>
<dbReference type="PIRSF" id="PIRSF001529">
    <property type="entry name" value="Ser-tRNA-synth_IIa"/>
    <property type="match status" value="1"/>
</dbReference>
<dbReference type="PANTHER" id="PTHR11778">
    <property type="entry name" value="SERYL-TRNA SYNTHETASE"/>
    <property type="match status" value="1"/>
</dbReference>
<evidence type="ECO:0000256" key="1">
    <source>
        <dbReference type="ARBA" id="ARBA00012840"/>
    </source>
</evidence>
<feature type="binding site" evidence="9">
    <location>
        <begin position="307"/>
        <end position="310"/>
    </location>
    <ligand>
        <name>ATP</name>
        <dbReference type="ChEBI" id="CHEBI:30616"/>
    </ligand>
</feature>
<evidence type="ECO:0000256" key="4">
    <source>
        <dbReference type="ARBA" id="ARBA00022840"/>
    </source>
</evidence>
<dbReference type="HOGENOM" id="CLU_023797_4_3_1"/>
<sequence length="451" mass="51302">MLRFAIKRTQRQLCSSSILRENLILSSPVYDVNKICDKIETYKKSIIDRQLHNEKELLNSISTLDNNRANISEYNKEIKNIQIRRKDLEKLIKEDLDNKIKHGDEIQQLKVRANELKTKVKDLMILINDSCSALPNLIDPSSPISEPEIIDWINPMNEYVADPERNHVDIMTKKNMLNLSTASNVVGTSWYYLINGGALLERALTNYAIEKAIGRGFQFVIPPTMAKREIIDACGFRPRDMNNEQQIYYLNNSNLGLIATAEITLAALGINQTFNVEKGAKKVVGISRSYRAEAGARGRDTKGLYRVHEFSKVELFCWSKPTHSNELLQELKNFQVDLVQSLGIPAKLLNMPANDLGSPAFQKYDIEAWMPGRGNFGEITSTSNCTDFQSRRMNTKYSDGNNKPEYLHTLNGTAMAVPRVIIAIVENFYNKKTNQISIPKPLQKYMGTEYI</sequence>
<dbReference type="InterPro" id="IPR045864">
    <property type="entry name" value="aa-tRNA-synth_II/BPL/LPL"/>
</dbReference>
<dbReference type="GO" id="GO:0070158">
    <property type="term" value="P:mitochondrial seryl-tRNA aminoacylation"/>
    <property type="evidence" value="ECO:0007669"/>
    <property type="project" value="EnsemblFungi"/>
</dbReference>
<keyword evidence="5" id="KW-0030">Aminoacyl-tRNA synthetase</keyword>
<evidence type="ECO:0000256" key="2">
    <source>
        <dbReference type="ARBA" id="ARBA00022598"/>
    </source>
</evidence>
<dbReference type="Proteomes" id="UP000005666">
    <property type="component" value="Chromosome 11"/>
</dbReference>
<dbReference type="PRINTS" id="PR00981">
    <property type="entry name" value="TRNASYNTHSER"/>
</dbReference>
<evidence type="ECO:0000259" key="11">
    <source>
        <dbReference type="PROSITE" id="PS50862"/>
    </source>
</evidence>
<dbReference type="InterPro" id="IPR002314">
    <property type="entry name" value="aa-tRNA-synt_IIb"/>
</dbReference>
<dbReference type="SUPFAM" id="SSF55681">
    <property type="entry name" value="Class II aaRS and biotin synthetases"/>
    <property type="match status" value="1"/>
</dbReference>
<feature type="binding site" evidence="8">
    <location>
        <position position="291"/>
    </location>
    <ligand>
        <name>L-serine</name>
        <dbReference type="ChEBI" id="CHEBI:33384"/>
    </ligand>
</feature>
<protein>
    <recommendedName>
        <fullName evidence="1">serine--tRNA ligase</fullName>
        <ecNumber evidence="1">6.1.1.11</ecNumber>
    </recommendedName>
    <alternativeName>
        <fullName evidence="6">Seryl-tRNA synthetase</fullName>
    </alternativeName>
    <alternativeName>
        <fullName evidence="7">Seryl-tRNA(Ser) synthetase</fullName>
    </alternativeName>
</protein>
<keyword evidence="2" id="KW-0436">Ligase</keyword>
<feature type="binding site" evidence="8">
    <location>
        <position position="314"/>
    </location>
    <ligand>
        <name>L-serine</name>
        <dbReference type="ChEBI" id="CHEBI:33384"/>
    </ligand>
</feature>
<dbReference type="GO" id="GO:0005524">
    <property type="term" value="F:ATP binding"/>
    <property type="evidence" value="ECO:0007669"/>
    <property type="project" value="UniProtKB-KW"/>
</dbReference>
<evidence type="ECO:0000313" key="13">
    <source>
        <dbReference type="Proteomes" id="UP000005666"/>
    </source>
</evidence>
<dbReference type="EC" id="6.1.1.11" evidence="1"/>
<evidence type="ECO:0000256" key="6">
    <source>
        <dbReference type="ARBA" id="ARBA00031113"/>
    </source>
</evidence>
<feature type="coiled-coil region" evidence="10">
    <location>
        <begin position="64"/>
        <end position="126"/>
    </location>
</feature>
<keyword evidence="4 9" id="KW-0067">ATP-binding</keyword>
<evidence type="ECO:0000256" key="5">
    <source>
        <dbReference type="ARBA" id="ARBA00023146"/>
    </source>
</evidence>
<dbReference type="OMA" id="EQNCIDR"/>
<dbReference type="eggNOG" id="KOG2509">
    <property type="taxonomic scope" value="Eukaryota"/>
</dbReference>
<feature type="binding site" evidence="9">
    <location>
        <begin position="291"/>
        <end position="293"/>
    </location>
    <ligand>
        <name>ATP</name>
        <dbReference type="ChEBI" id="CHEBI:30616"/>
    </ligand>
</feature>
<dbReference type="EMBL" id="HE612866">
    <property type="protein sequence ID" value="CCE65149.1"/>
    <property type="molecule type" value="Genomic_DNA"/>
</dbReference>
<feature type="binding site" evidence="8">
    <location>
        <position position="260"/>
    </location>
    <ligand>
        <name>L-serine</name>
        <dbReference type="ChEBI" id="CHEBI:33384"/>
    </ligand>
</feature>
<dbReference type="Pfam" id="PF00587">
    <property type="entry name" value="tRNA-synt_2b"/>
    <property type="match status" value="1"/>
</dbReference>
<dbReference type="InterPro" id="IPR006195">
    <property type="entry name" value="aa-tRNA-synth_II"/>
</dbReference>
<keyword evidence="10" id="KW-0175">Coiled coil</keyword>
<keyword evidence="3" id="KW-0547">Nucleotide-binding</keyword>
<accession>G8BZ21</accession>
<dbReference type="NCBIfam" id="TIGR00414">
    <property type="entry name" value="serS"/>
    <property type="match status" value="1"/>
</dbReference>
<feature type="binding site" evidence="8">
    <location>
        <position position="411"/>
    </location>
    <ligand>
        <name>L-serine</name>
        <dbReference type="ChEBI" id="CHEBI:33384"/>
    </ligand>
</feature>
<dbReference type="GO" id="GO:0004828">
    <property type="term" value="F:serine-tRNA ligase activity"/>
    <property type="evidence" value="ECO:0007669"/>
    <property type="project" value="UniProtKB-EC"/>
</dbReference>
<evidence type="ECO:0000256" key="9">
    <source>
        <dbReference type="PIRSR" id="PIRSR001529-2"/>
    </source>
</evidence>
<feature type="site" description="Important for serine binding" evidence="8">
    <location>
        <position position="413"/>
    </location>
</feature>
<dbReference type="PROSITE" id="PS50862">
    <property type="entry name" value="AA_TRNA_LIGASE_II"/>
    <property type="match status" value="1"/>
</dbReference>
<evidence type="ECO:0000256" key="8">
    <source>
        <dbReference type="PIRSR" id="PIRSR001529-1"/>
    </source>
</evidence>
<dbReference type="KEGG" id="tpf:TPHA_0K00150"/>
<evidence type="ECO:0000256" key="10">
    <source>
        <dbReference type="SAM" id="Coils"/>
    </source>
</evidence>